<dbReference type="OrthoDB" id="1329498at2"/>
<accession>A0A3P3W0J9</accession>
<feature type="transmembrane region" description="Helical" evidence="1">
    <location>
        <begin position="39"/>
        <end position="59"/>
    </location>
</feature>
<comment type="caution">
    <text evidence="2">The sequence shown here is derived from an EMBL/GenBank/DDBJ whole genome shotgun (WGS) entry which is preliminary data.</text>
</comment>
<dbReference type="EMBL" id="RQVQ01000039">
    <property type="protein sequence ID" value="RRJ88510.1"/>
    <property type="molecule type" value="Genomic_DNA"/>
</dbReference>
<protein>
    <recommendedName>
        <fullName evidence="4">Prenyltransferase</fullName>
    </recommendedName>
</protein>
<feature type="transmembrane region" description="Helical" evidence="1">
    <location>
        <begin position="104"/>
        <end position="122"/>
    </location>
</feature>
<evidence type="ECO:0000256" key="1">
    <source>
        <dbReference type="SAM" id="Phobius"/>
    </source>
</evidence>
<feature type="transmembrane region" description="Helical" evidence="1">
    <location>
        <begin position="218"/>
        <end position="237"/>
    </location>
</feature>
<dbReference type="RefSeq" id="WP_125019888.1">
    <property type="nucleotide sequence ID" value="NZ_RQVQ01000039.1"/>
</dbReference>
<name>A0A3P3W0J9_9FLAO</name>
<feature type="transmembrane region" description="Helical" evidence="1">
    <location>
        <begin position="80"/>
        <end position="98"/>
    </location>
</feature>
<organism evidence="2 3">
    <name type="scientific">Paenimyroides tangerinum</name>
    <dbReference type="NCBI Taxonomy" id="2488728"/>
    <lineage>
        <taxon>Bacteria</taxon>
        <taxon>Pseudomonadati</taxon>
        <taxon>Bacteroidota</taxon>
        <taxon>Flavobacteriia</taxon>
        <taxon>Flavobacteriales</taxon>
        <taxon>Flavobacteriaceae</taxon>
        <taxon>Paenimyroides</taxon>
    </lineage>
</organism>
<evidence type="ECO:0008006" key="4">
    <source>
        <dbReference type="Google" id="ProtNLM"/>
    </source>
</evidence>
<dbReference type="AlphaFoldDB" id="A0A3P3W0J9"/>
<keyword evidence="1" id="KW-1133">Transmembrane helix</keyword>
<keyword evidence="1" id="KW-0812">Transmembrane</keyword>
<dbReference type="Proteomes" id="UP000275719">
    <property type="component" value="Unassembled WGS sequence"/>
</dbReference>
<feature type="transmembrane region" description="Helical" evidence="1">
    <location>
        <begin position="243"/>
        <end position="260"/>
    </location>
</feature>
<keyword evidence="1" id="KW-0472">Membrane</keyword>
<sequence length="302" mass="34863">MKILRKDQLQIGVQLLVIVLLIRYGLFKTLGLEVALTDFEFILFIVSFGFIYSGGLLLFAILRQEKHPEKNIVKNIDRAYYTYLGLNSIGIGISFFLANEIGNVGYFGFFIGLAALLYLYITQWIKIPLLSNIIFACIAAYPIFTGIILDLVPKIEMQNPIYPYMDLFTILFSYSILTTLLFFIKTLVLDLKHIDDDRYHNKKTLATMHGTEKGAIRTSYLIFIPILMILFFVLQYYNKLQIFSIYCLVAIALPLLYSFFQLNKAKEIKQFNTSNNILNAIIWLAIISIVFLFFNIKYYVAS</sequence>
<reference evidence="2 3" key="1">
    <citation type="submission" date="2018-11" db="EMBL/GenBank/DDBJ databases">
        <title>Flavobacterium sp. nov., YIM 102701-2 draft genome.</title>
        <authorList>
            <person name="Li G."/>
            <person name="Jiang Y."/>
        </authorList>
    </citation>
    <scope>NUCLEOTIDE SEQUENCE [LARGE SCALE GENOMIC DNA]</scope>
    <source>
        <strain evidence="2 3">YIM 102701-2</strain>
    </source>
</reference>
<feature type="transmembrane region" description="Helical" evidence="1">
    <location>
        <begin position="281"/>
        <end position="300"/>
    </location>
</feature>
<feature type="transmembrane region" description="Helical" evidence="1">
    <location>
        <begin position="9"/>
        <end position="27"/>
    </location>
</feature>
<feature type="transmembrane region" description="Helical" evidence="1">
    <location>
        <begin position="161"/>
        <end position="184"/>
    </location>
</feature>
<dbReference type="Gene3D" id="1.20.120.1780">
    <property type="entry name" value="UbiA prenyltransferase"/>
    <property type="match status" value="1"/>
</dbReference>
<feature type="transmembrane region" description="Helical" evidence="1">
    <location>
        <begin position="129"/>
        <end position="149"/>
    </location>
</feature>
<proteinExistence type="predicted"/>
<evidence type="ECO:0000313" key="3">
    <source>
        <dbReference type="Proteomes" id="UP000275719"/>
    </source>
</evidence>
<evidence type="ECO:0000313" key="2">
    <source>
        <dbReference type="EMBL" id="RRJ88510.1"/>
    </source>
</evidence>
<keyword evidence="3" id="KW-1185">Reference proteome</keyword>
<gene>
    <name evidence="2" type="ORF">EG240_13500</name>
</gene>